<comment type="caution">
    <text evidence="1">The sequence shown here is derived from an EMBL/GenBank/DDBJ whole genome shotgun (WGS) entry which is preliminary data.</text>
</comment>
<dbReference type="AlphaFoldDB" id="A0A4U2Q3Y2"/>
<dbReference type="EMBL" id="PNXQ01000005">
    <property type="protein sequence ID" value="TKH45999.1"/>
    <property type="molecule type" value="Genomic_DNA"/>
</dbReference>
<reference evidence="1 2" key="1">
    <citation type="submission" date="2018-01" db="EMBL/GenBank/DDBJ databases">
        <title>Bacillales members from the olive rhizosphere are effective biological control agents against Verticillium dahliae.</title>
        <authorList>
            <person name="Gomez-Lama C."/>
            <person name="Legarda G."/>
            <person name="Ruano-Rosa D."/>
            <person name="Pizarro-Tobias P."/>
            <person name="Valverde-Corredor A."/>
            <person name="Niqui J.L."/>
            <person name="Trivino J.C."/>
            <person name="Roca A."/>
            <person name="Mercado-Blanco J."/>
        </authorList>
    </citation>
    <scope>NUCLEOTIDE SEQUENCE [LARGE SCALE GENOMIC DNA]</scope>
    <source>
        <strain evidence="1 2">PIC167</strain>
    </source>
</reference>
<dbReference type="Proteomes" id="UP000308114">
    <property type="component" value="Unassembled WGS sequence"/>
</dbReference>
<accession>A0A4U2Q3Y2</accession>
<evidence type="ECO:0000313" key="1">
    <source>
        <dbReference type="EMBL" id="TKH45999.1"/>
    </source>
</evidence>
<organism evidence="1 2">
    <name type="scientific">Paenibacillus terrae</name>
    <dbReference type="NCBI Taxonomy" id="159743"/>
    <lineage>
        <taxon>Bacteria</taxon>
        <taxon>Bacillati</taxon>
        <taxon>Bacillota</taxon>
        <taxon>Bacilli</taxon>
        <taxon>Bacillales</taxon>
        <taxon>Paenibacillaceae</taxon>
        <taxon>Paenibacillus</taxon>
    </lineage>
</organism>
<protein>
    <submittedName>
        <fullName evidence="1">Uncharacterized protein</fullName>
    </submittedName>
</protein>
<gene>
    <name evidence="1" type="ORF">C1I60_06095</name>
</gene>
<name>A0A4U2Q3Y2_9BACL</name>
<proteinExistence type="predicted"/>
<evidence type="ECO:0000313" key="2">
    <source>
        <dbReference type="Proteomes" id="UP000308114"/>
    </source>
</evidence>
<sequence>MFLRGTVNIFDFNFENGECEYRNCWDNHFITSFSLVQGGLVKTIGFQKDDVIDGRYLVIKKLDGKHRVFRPAFILGTYWTVPWACAT</sequence>